<evidence type="ECO:0000313" key="2">
    <source>
        <dbReference type="Proteomes" id="UP000634136"/>
    </source>
</evidence>
<name>A0A834WT96_9FABA</name>
<dbReference type="Proteomes" id="UP000634136">
    <property type="component" value="Unassembled WGS sequence"/>
</dbReference>
<proteinExistence type="predicted"/>
<comment type="caution">
    <text evidence="1">The sequence shown here is derived from an EMBL/GenBank/DDBJ whole genome shotgun (WGS) entry which is preliminary data.</text>
</comment>
<evidence type="ECO:0000313" key="1">
    <source>
        <dbReference type="EMBL" id="KAF7831904.1"/>
    </source>
</evidence>
<reference evidence="1" key="1">
    <citation type="submission" date="2020-09" db="EMBL/GenBank/DDBJ databases">
        <title>Genome-Enabled Discovery of Anthraquinone Biosynthesis in Senna tora.</title>
        <authorList>
            <person name="Kang S.-H."/>
            <person name="Pandey R.P."/>
            <person name="Lee C.-M."/>
            <person name="Sim J.-S."/>
            <person name="Jeong J.-T."/>
            <person name="Choi B.-S."/>
            <person name="Jung M."/>
            <person name="Ginzburg D."/>
            <person name="Zhao K."/>
            <person name="Won S.Y."/>
            <person name="Oh T.-J."/>
            <person name="Yu Y."/>
            <person name="Kim N.-H."/>
            <person name="Lee O.R."/>
            <person name="Lee T.-H."/>
            <person name="Bashyal P."/>
            <person name="Kim T.-S."/>
            <person name="Lee W.-H."/>
            <person name="Kawkins C."/>
            <person name="Kim C.-K."/>
            <person name="Kim J.S."/>
            <person name="Ahn B.O."/>
            <person name="Rhee S.Y."/>
            <person name="Sohng J.K."/>
        </authorList>
    </citation>
    <scope>NUCLEOTIDE SEQUENCE</scope>
    <source>
        <tissue evidence="1">Leaf</tissue>
    </source>
</reference>
<protein>
    <submittedName>
        <fullName evidence="1">Ribonuclease H</fullName>
    </submittedName>
</protein>
<dbReference type="InterPro" id="IPR053151">
    <property type="entry name" value="RNase_H-like"/>
</dbReference>
<sequence>MESKQKKHFFMSHYEHGNIYATTWNLNKVEIPNTQSDMDSTWIKPVSGWVKINCDGAVCISSQLVGCGELIRDASGTWIFGFMEKLGRSIPFGS</sequence>
<dbReference type="PANTHER" id="PTHR47723:SF19">
    <property type="entry name" value="POLYNUCLEOTIDYL TRANSFERASE, RIBONUCLEASE H-LIKE SUPERFAMILY PROTEIN"/>
    <property type="match status" value="1"/>
</dbReference>
<dbReference type="OrthoDB" id="1436515at2759"/>
<dbReference type="AlphaFoldDB" id="A0A834WT96"/>
<keyword evidence="2" id="KW-1185">Reference proteome</keyword>
<organism evidence="1 2">
    <name type="scientific">Senna tora</name>
    <dbReference type="NCBI Taxonomy" id="362788"/>
    <lineage>
        <taxon>Eukaryota</taxon>
        <taxon>Viridiplantae</taxon>
        <taxon>Streptophyta</taxon>
        <taxon>Embryophyta</taxon>
        <taxon>Tracheophyta</taxon>
        <taxon>Spermatophyta</taxon>
        <taxon>Magnoliopsida</taxon>
        <taxon>eudicotyledons</taxon>
        <taxon>Gunneridae</taxon>
        <taxon>Pentapetalae</taxon>
        <taxon>rosids</taxon>
        <taxon>fabids</taxon>
        <taxon>Fabales</taxon>
        <taxon>Fabaceae</taxon>
        <taxon>Caesalpinioideae</taxon>
        <taxon>Cassia clade</taxon>
        <taxon>Senna</taxon>
    </lineage>
</organism>
<gene>
    <name evidence="1" type="ORF">G2W53_014237</name>
</gene>
<dbReference type="PANTHER" id="PTHR47723">
    <property type="entry name" value="OS05G0353850 PROTEIN"/>
    <property type="match status" value="1"/>
</dbReference>
<dbReference type="EMBL" id="JAAIUW010000005">
    <property type="protein sequence ID" value="KAF7831904.1"/>
    <property type="molecule type" value="Genomic_DNA"/>
</dbReference>
<accession>A0A834WT96</accession>